<dbReference type="EMBL" id="ACFE01000001">
    <property type="protein sequence ID" value="EEE17834.1"/>
    <property type="molecule type" value="Genomic_DNA"/>
</dbReference>
<dbReference type="Proteomes" id="UP000004070">
    <property type="component" value="Unassembled WGS sequence"/>
</dbReference>
<gene>
    <name evidence="1" type="ORF">ATORI0001_0613</name>
</gene>
<evidence type="ECO:0000313" key="2">
    <source>
        <dbReference type="Proteomes" id="UP000004070"/>
    </source>
</evidence>
<evidence type="ECO:0000313" key="1">
    <source>
        <dbReference type="EMBL" id="EEE17834.1"/>
    </source>
</evidence>
<comment type="caution">
    <text evidence="1">The sequence shown here is derived from an EMBL/GenBank/DDBJ whole genome shotgun (WGS) entry which is preliminary data.</text>
</comment>
<reference evidence="1 2" key="1">
    <citation type="submission" date="2009-01" db="EMBL/GenBank/DDBJ databases">
        <authorList>
            <person name="Madupu R."/>
            <person name="Sebastian Y."/>
            <person name="Durkin A.S."/>
            <person name="Torralba M."/>
            <person name="Methe B."/>
            <person name="Sutton G.G."/>
            <person name="Strausberg R.L."/>
            <person name="Nelson K.E."/>
        </authorList>
    </citation>
    <scope>NUCLEOTIDE SEQUENCE [LARGE SCALE GENOMIC DNA]</scope>
    <source>
        <strain evidence="1 2">ATCC 49626</strain>
    </source>
</reference>
<name>B9CKQ6_LANR4</name>
<accession>B9CKQ6</accession>
<sequence length="43" mass="4842">MDLPHSLIFEAGLAHIPKDTHKKHPTGKSRRGVYMLSIKTCLL</sequence>
<protein>
    <submittedName>
        <fullName evidence="1">Uncharacterized protein</fullName>
    </submittedName>
</protein>
<dbReference type="AlphaFoldDB" id="B9CKQ6"/>
<proteinExistence type="predicted"/>
<organism evidence="1 2">
    <name type="scientific">Lancefieldella rimae (strain ATCC 49626 / DSM 7090 / CCUG 31168 / NBRC 15546 / VPI D140H-11A)</name>
    <name type="common">Atopobium rimae</name>
    <dbReference type="NCBI Taxonomy" id="553184"/>
    <lineage>
        <taxon>Bacteria</taxon>
        <taxon>Bacillati</taxon>
        <taxon>Actinomycetota</taxon>
        <taxon>Coriobacteriia</taxon>
        <taxon>Coriobacteriales</taxon>
        <taxon>Atopobiaceae</taxon>
        <taxon>Lancefieldella</taxon>
    </lineage>
</organism>